<protein>
    <submittedName>
        <fullName evidence="2">Poly(RC)-binding protein 3</fullName>
    </submittedName>
</protein>
<dbReference type="Gene3D" id="3.30.1370.10">
    <property type="entry name" value="K Homology domain, type 1"/>
    <property type="match status" value="1"/>
</dbReference>
<proteinExistence type="predicted"/>
<reference evidence="2 3" key="1">
    <citation type="submission" date="2021-06" db="EMBL/GenBank/DDBJ databases">
        <authorList>
            <person name="Palmer J.M."/>
        </authorList>
    </citation>
    <scope>NUCLEOTIDE SEQUENCE [LARGE SCALE GENOMIC DNA]</scope>
    <source>
        <strain evidence="2 3">GA_2019</strain>
        <tissue evidence="2">Muscle</tissue>
    </source>
</reference>
<gene>
    <name evidence="2" type="primary">PCBP3_2</name>
    <name evidence="2" type="ORF">GOODEAATRI_027851</name>
</gene>
<accession>A0ABV0PSM9</accession>
<dbReference type="Proteomes" id="UP001476798">
    <property type="component" value="Unassembled WGS sequence"/>
</dbReference>
<evidence type="ECO:0000313" key="2">
    <source>
        <dbReference type="EMBL" id="MEQ2186373.1"/>
    </source>
</evidence>
<organism evidence="2 3">
    <name type="scientific">Goodea atripinnis</name>
    <dbReference type="NCBI Taxonomy" id="208336"/>
    <lineage>
        <taxon>Eukaryota</taxon>
        <taxon>Metazoa</taxon>
        <taxon>Chordata</taxon>
        <taxon>Craniata</taxon>
        <taxon>Vertebrata</taxon>
        <taxon>Euteleostomi</taxon>
        <taxon>Actinopterygii</taxon>
        <taxon>Neopterygii</taxon>
        <taxon>Teleostei</taxon>
        <taxon>Neoteleostei</taxon>
        <taxon>Acanthomorphata</taxon>
        <taxon>Ovalentaria</taxon>
        <taxon>Atherinomorphae</taxon>
        <taxon>Cyprinodontiformes</taxon>
        <taxon>Goodeidae</taxon>
        <taxon>Goodea</taxon>
    </lineage>
</organism>
<evidence type="ECO:0000259" key="1">
    <source>
        <dbReference type="Pfam" id="PF00013"/>
    </source>
</evidence>
<dbReference type="InterPro" id="IPR004088">
    <property type="entry name" value="KH_dom_type_1"/>
</dbReference>
<sequence length="67" mass="7350">MEPIKVQSEGGLNVTLTIRLLMHGKSGARINISEGNCPERIVTITGPTDAIFKAFAMIAYKFEEVKL</sequence>
<feature type="domain" description="K Homology" evidence="1">
    <location>
        <begin position="17"/>
        <end position="58"/>
    </location>
</feature>
<dbReference type="SUPFAM" id="SSF54791">
    <property type="entry name" value="Eukaryotic type KH-domain (KH-domain type I)"/>
    <property type="match status" value="1"/>
</dbReference>
<dbReference type="EMBL" id="JAHRIO010083686">
    <property type="protein sequence ID" value="MEQ2186373.1"/>
    <property type="molecule type" value="Genomic_DNA"/>
</dbReference>
<dbReference type="Pfam" id="PF00013">
    <property type="entry name" value="KH_1"/>
    <property type="match status" value="1"/>
</dbReference>
<evidence type="ECO:0000313" key="3">
    <source>
        <dbReference type="Proteomes" id="UP001476798"/>
    </source>
</evidence>
<keyword evidence="3" id="KW-1185">Reference proteome</keyword>
<comment type="caution">
    <text evidence="2">The sequence shown here is derived from an EMBL/GenBank/DDBJ whole genome shotgun (WGS) entry which is preliminary data.</text>
</comment>
<name>A0ABV0PSM9_9TELE</name>
<dbReference type="InterPro" id="IPR036612">
    <property type="entry name" value="KH_dom_type_1_sf"/>
</dbReference>